<proteinExistence type="predicted"/>
<dbReference type="EMBL" id="JAUYZG010000020">
    <property type="protein sequence ID" value="KAK2876073.1"/>
    <property type="molecule type" value="Genomic_DNA"/>
</dbReference>
<reference evidence="1" key="1">
    <citation type="submission" date="2023-08" db="EMBL/GenBank/DDBJ databases">
        <title>Chromosome-level Genome Assembly of mud carp (Cirrhinus molitorella).</title>
        <authorList>
            <person name="Liu H."/>
        </authorList>
    </citation>
    <scope>NUCLEOTIDE SEQUENCE</scope>
    <source>
        <strain evidence="1">Prfri</strain>
        <tissue evidence="1">Muscle</tissue>
    </source>
</reference>
<sequence>MQDRAEELSTSAPPAGLSRQTQTEPREDDEDEEDDDDAECMRTAVTHQQQSAAPQTRIPPSIQPPEPPVQWSMPSLSVVAGLAGEGI</sequence>
<comment type="caution">
    <text evidence="1">The sequence shown here is derived from an EMBL/GenBank/DDBJ whole genome shotgun (WGS) entry which is preliminary data.</text>
</comment>
<dbReference type="AlphaFoldDB" id="A0AA88PBB9"/>
<keyword evidence="2" id="KW-1185">Reference proteome</keyword>
<organism evidence="1 2">
    <name type="scientific">Cirrhinus molitorella</name>
    <name type="common">mud carp</name>
    <dbReference type="NCBI Taxonomy" id="172907"/>
    <lineage>
        <taxon>Eukaryota</taxon>
        <taxon>Metazoa</taxon>
        <taxon>Chordata</taxon>
        <taxon>Craniata</taxon>
        <taxon>Vertebrata</taxon>
        <taxon>Euteleostomi</taxon>
        <taxon>Actinopterygii</taxon>
        <taxon>Neopterygii</taxon>
        <taxon>Teleostei</taxon>
        <taxon>Ostariophysi</taxon>
        <taxon>Cypriniformes</taxon>
        <taxon>Cyprinidae</taxon>
        <taxon>Labeoninae</taxon>
        <taxon>Labeonini</taxon>
        <taxon>Cirrhinus</taxon>
    </lineage>
</organism>
<dbReference type="Proteomes" id="UP001187343">
    <property type="component" value="Unassembled WGS sequence"/>
</dbReference>
<gene>
    <name evidence="1" type="ORF">Q8A67_020169</name>
</gene>
<accession>A0AA88PBB9</accession>
<evidence type="ECO:0000313" key="2">
    <source>
        <dbReference type="Proteomes" id="UP001187343"/>
    </source>
</evidence>
<name>A0AA88PBB9_9TELE</name>
<protein>
    <submittedName>
        <fullName evidence="1">Uncharacterized protein</fullName>
    </submittedName>
</protein>
<evidence type="ECO:0000313" key="1">
    <source>
        <dbReference type="EMBL" id="KAK2876073.1"/>
    </source>
</evidence>